<gene>
    <name evidence="2" type="ORF">NCTC11820_00035</name>
</gene>
<dbReference type="EMBL" id="UASJ01000001">
    <property type="protein sequence ID" value="SQB63273.1"/>
    <property type="molecule type" value="Genomic_DNA"/>
</dbReference>
<name>A0A2X2YK45_9ACTO</name>
<accession>A0A2X2YK45</accession>
<evidence type="ECO:0000313" key="3">
    <source>
        <dbReference type="Proteomes" id="UP000250245"/>
    </source>
</evidence>
<proteinExistence type="predicted"/>
<dbReference type="RefSeq" id="WP_013188879.1">
    <property type="nucleotide sequence ID" value="NZ_CP068112.1"/>
</dbReference>
<sequence>MSVAGENPLGRSNGEDGTTVFTIGPTWRAVGFEMTTEQRADEILAQAADQCTPVAGDMENGTFQYVDRSGAVAVFDVVAEKIADIHQDFNASGAVDARWVEMADRFALVDIVDAQDGVERSVGKACVAMRDGLGHEPGRAGAGKLGISALAQRVELYENVSSYAVSQTAKIFGAALDGPQRAPEDTLPTFISTGAVSVLQQQGAHAGAVLSGKITAAEMHSNTLTGQNFWVLEVTTGFPVSVCVAESDIPGRPRPGMIVAGEFLILAAGK</sequence>
<organism evidence="2 3">
    <name type="scientific">Mobiluncus curtisii</name>
    <dbReference type="NCBI Taxonomy" id="2051"/>
    <lineage>
        <taxon>Bacteria</taxon>
        <taxon>Bacillati</taxon>
        <taxon>Actinomycetota</taxon>
        <taxon>Actinomycetes</taxon>
        <taxon>Actinomycetales</taxon>
        <taxon>Actinomycetaceae</taxon>
        <taxon>Mobiluncus</taxon>
    </lineage>
</organism>
<dbReference type="AlphaFoldDB" id="A0A2X2YK45"/>
<evidence type="ECO:0000313" key="2">
    <source>
        <dbReference type="EMBL" id="SQB63273.1"/>
    </source>
</evidence>
<dbReference type="Proteomes" id="UP000250245">
    <property type="component" value="Unassembled WGS sequence"/>
</dbReference>
<evidence type="ECO:0000256" key="1">
    <source>
        <dbReference type="SAM" id="MobiDB-lite"/>
    </source>
</evidence>
<dbReference type="GeneID" id="55564812"/>
<protein>
    <submittedName>
        <fullName evidence="2">Uncharacterized protein</fullName>
    </submittedName>
</protein>
<feature type="region of interest" description="Disordered" evidence="1">
    <location>
        <begin position="1"/>
        <end position="20"/>
    </location>
</feature>
<reference evidence="2 3" key="1">
    <citation type="submission" date="2018-06" db="EMBL/GenBank/DDBJ databases">
        <authorList>
            <consortium name="Pathogen Informatics"/>
            <person name="Doyle S."/>
        </authorList>
    </citation>
    <scope>NUCLEOTIDE SEQUENCE [LARGE SCALE GENOMIC DNA]</scope>
    <source>
        <strain evidence="2 3">NCTC11820</strain>
    </source>
</reference>